<keyword evidence="4" id="KW-0663">Pyridoxal phosphate</keyword>
<evidence type="ECO:0000313" key="6">
    <source>
        <dbReference type="EMBL" id="KAL1838420.1"/>
    </source>
</evidence>
<dbReference type="Gene3D" id="3.90.1150.170">
    <property type="match status" value="1"/>
</dbReference>
<reference evidence="6 7" key="1">
    <citation type="journal article" date="2024" name="Commun. Biol.">
        <title>Comparative genomic analysis of thermophilic fungi reveals convergent evolutionary adaptations and gene losses.</title>
        <authorList>
            <person name="Steindorff A.S."/>
            <person name="Aguilar-Pontes M.V."/>
            <person name="Robinson A.J."/>
            <person name="Andreopoulos B."/>
            <person name="LaButti K."/>
            <person name="Kuo A."/>
            <person name="Mondo S."/>
            <person name="Riley R."/>
            <person name="Otillar R."/>
            <person name="Haridas S."/>
            <person name="Lipzen A."/>
            <person name="Grimwood J."/>
            <person name="Schmutz J."/>
            <person name="Clum A."/>
            <person name="Reid I.D."/>
            <person name="Moisan M.C."/>
            <person name="Butler G."/>
            <person name="Nguyen T.T.M."/>
            <person name="Dewar K."/>
            <person name="Conant G."/>
            <person name="Drula E."/>
            <person name="Henrissat B."/>
            <person name="Hansel C."/>
            <person name="Singer S."/>
            <person name="Hutchinson M.I."/>
            <person name="de Vries R.P."/>
            <person name="Natvig D.O."/>
            <person name="Powell A.J."/>
            <person name="Tsang A."/>
            <person name="Grigoriev I.V."/>
        </authorList>
    </citation>
    <scope>NUCLEOTIDE SEQUENCE [LARGE SCALE GENOMIC DNA]</scope>
    <source>
        <strain evidence="6 7">CBS 620.91</strain>
    </source>
</reference>
<evidence type="ECO:0000256" key="4">
    <source>
        <dbReference type="ARBA" id="ARBA00022898"/>
    </source>
</evidence>
<gene>
    <name evidence="6" type="ORF">VTJ49DRAFT_2672</name>
</gene>
<protein>
    <submittedName>
        <fullName evidence="6">Uncharacterized protein</fullName>
    </submittedName>
</protein>
<dbReference type="InterPro" id="IPR002129">
    <property type="entry name" value="PyrdxlP-dep_de-COase"/>
</dbReference>
<keyword evidence="3" id="KW-0210">Decarboxylase</keyword>
<sequence>MTFANTSEAKSSSTYRSGVQLNLYPHHANPPFGWFRYNGPFPREPIDLDDDADRIAFALEHPPAFTPPPRSQKPLHRFTITGEKTLRRRGPRVFTGKLDDTPGSFIGKIYDYFDYPLSDCGFDFVLQADMDYCVERKAYEMITEVTETRRLVPEFFGGFAFPLDTSIPGRQRWVCMILLEEVPGETMLAKINQAIEGDEPLPSLSDRLRVLQHAIEAEIELWWTAEVRQDDFEPCNIMIRKNGGVTILDFNRVTLYPFEPHLENLKHKYEGQTLPTSPILIDAVKALVVPFVREADDALPSRRAGTLVPDSHGTVKNTLVDARAPEDLVRELALSLPEGEGLGKDGLLELISKVLKYSVNTWDQGFLDKLYASNTPVGLVSDMLLGALNTNSHVYQVSPALTVIEKHTARSLARLFGFNGPRAGGFTCQGGSGSNLTSLVVARNTLYPECKLGGNVAAPSPFVLFTSAHGHYSVEKAANICGMGSSAVWTVPVDTEGRMDPAALRSLVKRARAEGRTPLYVNATAGTTVLGSYDPIEEISAVCREFGLWLHVDASWGGPAIFSRRHRHKLAGAHLADSLTVNPHKMMNVPVTCSFLLGPDTAIFHRANTLPAGYLFHGPAEPEAKNSTNGCEATPSTIAFDAPEAPEVWDLADLTLQCGRRADSLKLALAWVYYGSAGFERQVDGAFEVAAHMAALVADHPDLELVSSNPPPCLQVCFYYAPGGKVAEDVAVNTRRTRTIVQKLVGKGYMVDYAPGEKGSFFRVVVNCQTLKGTVEGLVKAIGEVGKEVVGEEA</sequence>
<comment type="caution">
    <text evidence="6">The sequence shown here is derived from an EMBL/GenBank/DDBJ whole genome shotgun (WGS) entry which is preliminary data.</text>
</comment>
<dbReference type="SUPFAM" id="SSF53383">
    <property type="entry name" value="PLP-dependent transferases"/>
    <property type="match status" value="1"/>
</dbReference>
<dbReference type="Gene3D" id="3.40.640.10">
    <property type="entry name" value="Type I PLP-dependent aspartate aminotransferase-like (Major domain)"/>
    <property type="match status" value="1"/>
</dbReference>
<comment type="similarity">
    <text evidence="2">Belongs to the group II decarboxylase family.</text>
</comment>
<evidence type="ECO:0000256" key="2">
    <source>
        <dbReference type="ARBA" id="ARBA00009533"/>
    </source>
</evidence>
<evidence type="ECO:0000256" key="3">
    <source>
        <dbReference type="ARBA" id="ARBA00022793"/>
    </source>
</evidence>
<dbReference type="Pfam" id="PF00282">
    <property type="entry name" value="Pyridoxal_deC"/>
    <property type="match status" value="2"/>
</dbReference>
<dbReference type="PANTHER" id="PTHR45677">
    <property type="entry name" value="GLUTAMATE DECARBOXYLASE-RELATED"/>
    <property type="match status" value="1"/>
</dbReference>
<evidence type="ECO:0000256" key="1">
    <source>
        <dbReference type="ARBA" id="ARBA00001933"/>
    </source>
</evidence>
<keyword evidence="7" id="KW-1185">Reference proteome</keyword>
<dbReference type="EMBL" id="JAZGSY010000215">
    <property type="protein sequence ID" value="KAL1838420.1"/>
    <property type="molecule type" value="Genomic_DNA"/>
</dbReference>
<name>A0ABR3V9X4_HUMIN</name>
<comment type="cofactor">
    <cofactor evidence="1">
        <name>pyridoxal 5'-phosphate</name>
        <dbReference type="ChEBI" id="CHEBI:597326"/>
    </cofactor>
</comment>
<evidence type="ECO:0000313" key="7">
    <source>
        <dbReference type="Proteomes" id="UP001583172"/>
    </source>
</evidence>
<dbReference type="InterPro" id="IPR015421">
    <property type="entry name" value="PyrdxlP-dep_Trfase_major"/>
</dbReference>
<dbReference type="PANTHER" id="PTHR45677:SF8">
    <property type="entry name" value="CYSTEINE SULFINIC ACID DECARBOXYLASE"/>
    <property type="match status" value="1"/>
</dbReference>
<accession>A0ABR3V9X4</accession>
<keyword evidence="5" id="KW-0456">Lyase</keyword>
<dbReference type="InterPro" id="IPR015424">
    <property type="entry name" value="PyrdxlP-dep_Trfase"/>
</dbReference>
<evidence type="ECO:0000256" key="5">
    <source>
        <dbReference type="ARBA" id="ARBA00023239"/>
    </source>
</evidence>
<organism evidence="6 7">
    <name type="scientific">Humicola insolens</name>
    <name type="common">Soft-rot fungus</name>
    <dbReference type="NCBI Taxonomy" id="85995"/>
    <lineage>
        <taxon>Eukaryota</taxon>
        <taxon>Fungi</taxon>
        <taxon>Dikarya</taxon>
        <taxon>Ascomycota</taxon>
        <taxon>Pezizomycotina</taxon>
        <taxon>Sordariomycetes</taxon>
        <taxon>Sordariomycetidae</taxon>
        <taxon>Sordariales</taxon>
        <taxon>Chaetomiaceae</taxon>
        <taxon>Mycothermus</taxon>
    </lineage>
</organism>
<proteinExistence type="inferred from homology"/>
<dbReference type="Proteomes" id="UP001583172">
    <property type="component" value="Unassembled WGS sequence"/>
</dbReference>